<keyword evidence="3" id="KW-1185">Reference proteome</keyword>
<evidence type="ECO:0000313" key="2">
    <source>
        <dbReference type="EMBL" id="QYC54977.1"/>
    </source>
</evidence>
<evidence type="ECO:0000256" key="1">
    <source>
        <dbReference type="SAM" id="MobiDB-lite"/>
    </source>
</evidence>
<dbReference type="Proteomes" id="UP000826536">
    <property type="component" value="Segment"/>
</dbReference>
<reference evidence="2" key="1">
    <citation type="submission" date="2021-05" db="EMBL/GenBank/DDBJ databases">
        <authorList>
            <person name="Oduselu T.J."/>
            <person name="Akomolafe A.O."/>
            <person name="Emem I.S."/>
            <person name="Adedeji R.O."/>
            <person name="Ojebola B.M."/>
            <person name="Daramola O.I."/>
            <person name="Olatinwo S.O."/>
            <person name="Taiwo A.E."/>
            <person name="Ayodele I.E."/>
            <person name="Atoyebi A.N."/>
            <person name="Raifu M."/>
            <person name="Adebiyi I."/>
            <person name="Ogunleye V.I."/>
            <person name="Faleye T.O.C."/>
            <person name="Bakarey A.S."/>
            <person name="Adewumi O.M."/>
            <person name="Anetor J.I."/>
            <person name="Ademowo O.G."/>
            <person name="Pollenz R.S."/>
            <person name="Garlena R.A."/>
            <person name="Russell D.A."/>
            <person name="Pope W.H."/>
            <person name="Jacobs-Sera D."/>
            <person name="Hatfull G.F."/>
        </authorList>
    </citation>
    <scope>NUCLEOTIDE SEQUENCE</scope>
</reference>
<evidence type="ECO:0000313" key="3">
    <source>
        <dbReference type="Proteomes" id="UP000826536"/>
    </source>
</evidence>
<accession>A0AAE7WDT9</accession>
<proteinExistence type="predicted"/>
<name>A0AAE7WDT9_9CAUD</name>
<gene>
    <name evidence="2" type="primary">60</name>
    <name evidence="2" type="ORF">SEA_POPPER_60</name>
</gene>
<protein>
    <submittedName>
        <fullName evidence="2">Uncharacterized protein</fullName>
    </submittedName>
</protein>
<dbReference type="KEGG" id="vg:80034267"/>
<feature type="region of interest" description="Disordered" evidence="1">
    <location>
        <begin position="13"/>
        <end position="59"/>
    </location>
</feature>
<dbReference type="GeneID" id="80034267"/>
<dbReference type="RefSeq" id="YP_010761155.1">
    <property type="nucleotide sequence ID" value="NC_073592.1"/>
</dbReference>
<dbReference type="EMBL" id="MZ274308">
    <property type="protein sequence ID" value="QYC54977.1"/>
    <property type="molecule type" value="Genomic_DNA"/>
</dbReference>
<sequence>MCSLQEHIERDIRAQDAAKAAAAADETTKPTVESIRQRPPHPVHIPEHLQGIVTEGQAS</sequence>
<organism evidence="2 3">
    <name type="scientific">Arthrobacter phage Popper</name>
    <dbReference type="NCBI Taxonomy" id="2859633"/>
    <lineage>
        <taxon>Viruses</taxon>
        <taxon>Duplodnaviria</taxon>
        <taxon>Heunggongvirae</taxon>
        <taxon>Uroviricota</taxon>
        <taxon>Caudoviricetes</taxon>
        <taxon>Daemsvirinae</taxon>
        <taxon>Nanditavirus</taxon>
        <taxon>Nanditavirus popper</taxon>
    </lineage>
</organism>